<dbReference type="EMBL" id="JAKIKS010000143">
    <property type="protein sequence ID" value="MCL1127288.1"/>
    <property type="molecule type" value="Genomic_DNA"/>
</dbReference>
<comment type="caution">
    <text evidence="1">The sequence shown here is derived from an EMBL/GenBank/DDBJ whole genome shotgun (WGS) entry which is preliminary data.</text>
</comment>
<organism evidence="1 2">
    <name type="scientific">Shewanella surugensis</name>
    <dbReference type="NCBI Taxonomy" id="212020"/>
    <lineage>
        <taxon>Bacteria</taxon>
        <taxon>Pseudomonadati</taxon>
        <taxon>Pseudomonadota</taxon>
        <taxon>Gammaproteobacteria</taxon>
        <taxon>Alteromonadales</taxon>
        <taxon>Shewanellaceae</taxon>
        <taxon>Shewanella</taxon>
    </lineage>
</organism>
<sequence>MLTRIFLLSFLFPILFINSLPLTHATENNLTGTWYTATPTPYLVEHTTEHPYGMPLLHQGKKLLKRTLSLQWQLNQDAHGLITGTNHWISYDKNNKKVIEGNESLIGAYKHNHVILTESADDSAHVIFDITHDANKIMGIGYSVSGPKMIAFPFELIRKPTKKLQTNNDDCK</sequence>
<dbReference type="Proteomes" id="UP001203423">
    <property type="component" value="Unassembled WGS sequence"/>
</dbReference>
<keyword evidence="2" id="KW-1185">Reference proteome</keyword>
<evidence type="ECO:0000313" key="2">
    <source>
        <dbReference type="Proteomes" id="UP001203423"/>
    </source>
</evidence>
<reference evidence="1 2" key="1">
    <citation type="submission" date="2022-01" db="EMBL/GenBank/DDBJ databases">
        <title>Whole genome-based taxonomy of the Shewanellaceae.</title>
        <authorList>
            <person name="Martin-Rodriguez A.J."/>
        </authorList>
    </citation>
    <scope>NUCLEOTIDE SEQUENCE [LARGE SCALE GENOMIC DNA]</scope>
    <source>
        <strain evidence="1 2">DSM 17177</strain>
    </source>
</reference>
<accession>A0ABT0LHV3</accession>
<evidence type="ECO:0000313" key="1">
    <source>
        <dbReference type="EMBL" id="MCL1127288.1"/>
    </source>
</evidence>
<evidence type="ECO:0008006" key="3">
    <source>
        <dbReference type="Google" id="ProtNLM"/>
    </source>
</evidence>
<dbReference type="RefSeq" id="WP_248942682.1">
    <property type="nucleotide sequence ID" value="NZ_JAKIKS010000143.1"/>
</dbReference>
<name>A0ABT0LHV3_9GAMM</name>
<proteinExistence type="predicted"/>
<gene>
    <name evidence="1" type="ORF">L2764_23125</name>
</gene>
<protein>
    <recommendedName>
        <fullName evidence="3">Lipocalin-like domain-containing protein</fullName>
    </recommendedName>
</protein>